<feature type="chain" id="PRO_5015377135" evidence="2">
    <location>
        <begin position="32"/>
        <end position="459"/>
    </location>
</feature>
<evidence type="ECO:0000313" key="4">
    <source>
        <dbReference type="EMBL" id="QCR05248.1"/>
    </source>
</evidence>
<evidence type="ECO:0000256" key="2">
    <source>
        <dbReference type="RuleBase" id="RU363072"/>
    </source>
</evidence>
<dbReference type="GO" id="GO:0015288">
    <property type="term" value="F:porin activity"/>
    <property type="evidence" value="ECO:0007669"/>
    <property type="project" value="InterPro"/>
</dbReference>
<evidence type="ECO:0000313" key="3">
    <source>
        <dbReference type="EMBL" id="PWC24055.1"/>
    </source>
</evidence>
<dbReference type="Proteomes" id="UP000303847">
    <property type="component" value="Chromosome"/>
</dbReference>
<dbReference type="EMBL" id="CP034036">
    <property type="protein sequence ID" value="QCR05248.1"/>
    <property type="molecule type" value="Genomic_DNA"/>
</dbReference>
<dbReference type="OrthoDB" id="6686021at2"/>
<evidence type="ECO:0000313" key="5">
    <source>
        <dbReference type="Proteomes" id="UP000295985"/>
    </source>
</evidence>
<comment type="similarity">
    <text evidence="1 2">Belongs to the OprB family.</text>
</comment>
<dbReference type="GO" id="GO:0016020">
    <property type="term" value="C:membrane"/>
    <property type="evidence" value="ECO:0007669"/>
    <property type="project" value="InterPro"/>
</dbReference>
<dbReference type="Proteomes" id="UP000295985">
    <property type="component" value="Unassembled WGS sequence"/>
</dbReference>
<reference evidence="3 5" key="1">
    <citation type="submission" date="2018-04" db="EMBL/GenBank/DDBJ databases">
        <title>Brenneria corticis sp.nov.</title>
        <authorList>
            <person name="Li Y."/>
        </authorList>
    </citation>
    <scope>NUCLEOTIDE SEQUENCE [LARGE SCALE GENOMIC DNA]</scope>
    <source>
        <strain evidence="3 5">LMG 2694</strain>
    </source>
</reference>
<dbReference type="EMBL" id="QDKK01000016">
    <property type="protein sequence ID" value="PWC24055.1"/>
    <property type="molecule type" value="Genomic_DNA"/>
</dbReference>
<proteinExistence type="inferred from homology"/>
<dbReference type="RefSeq" id="WP_136163901.1">
    <property type="nucleotide sequence ID" value="NZ_CP034036.1"/>
</dbReference>
<keyword evidence="2" id="KW-0732">Signal</keyword>
<dbReference type="InterPro" id="IPR052932">
    <property type="entry name" value="OprB_Porin"/>
</dbReference>
<gene>
    <name evidence="3" type="ORF">DDT54_10875</name>
    <name evidence="4" type="ORF">EH206_14270</name>
</gene>
<evidence type="ECO:0000256" key="1">
    <source>
        <dbReference type="ARBA" id="ARBA00008769"/>
    </source>
</evidence>
<dbReference type="PANTHER" id="PTHR37944:SF1">
    <property type="entry name" value="PORIN B"/>
    <property type="match status" value="1"/>
</dbReference>
<feature type="signal peptide" evidence="2">
    <location>
        <begin position="1"/>
        <end position="31"/>
    </location>
</feature>
<dbReference type="GO" id="GO:0008643">
    <property type="term" value="P:carbohydrate transport"/>
    <property type="evidence" value="ECO:0007669"/>
    <property type="project" value="InterPro"/>
</dbReference>
<name>A0A2U1UQU3_9GAMM</name>
<dbReference type="PANTHER" id="PTHR37944">
    <property type="entry name" value="PORIN B"/>
    <property type="match status" value="1"/>
</dbReference>
<dbReference type="InterPro" id="IPR038673">
    <property type="entry name" value="OprB_sf"/>
</dbReference>
<accession>A0A2U1UQU3</accession>
<dbReference type="Gene3D" id="2.40.160.180">
    <property type="entry name" value="Carbohydrate-selective porin OprB"/>
    <property type="match status" value="1"/>
</dbReference>
<dbReference type="InterPro" id="IPR007049">
    <property type="entry name" value="Carb-sel_porin_OprB"/>
</dbReference>
<reference evidence="4 6" key="2">
    <citation type="submission" date="2018-11" db="EMBL/GenBank/DDBJ databases">
        <title>Genome sequences of Brenneria nigrifluens and Brenneria rubrifaciens.</title>
        <authorList>
            <person name="Poret-Peterson A.T."/>
            <person name="McClean A.E."/>
            <person name="Kluepfel D.A."/>
        </authorList>
    </citation>
    <scope>NUCLEOTIDE SEQUENCE [LARGE SCALE GENOMIC DNA]</scope>
    <source>
        <strain evidence="4 6">ATCC 13028</strain>
    </source>
</reference>
<sequence length="459" mass="50917">MKITHHNMRTRMLAAGVVVSGMMLAAGEAVAAAGEEPSGRPLSEAGVWLADHGITPHLFASQLWLGNPSAGTATDEHQTYTMFFAGADFNLDRMGLIPGGHIHFLQLWVPFSHNLQYGNKAGGMLAGDPPPYIPKTAHLLRFTYEQKLFDDKLSIEVGKSNPGAFFGFTNCNVQPSCVNTILNKTAVFGPAPYAGWGARVGYHFTPALESNIGVWRTYQAFPFTNGWERWDDDYDSGDTLLVANVARRVSWQQELYPLNWEVMAFHNFLEYDDPYYTVNGTSKVYDASAAARRHDGVSGVYLTAKKALWRRDNGGDPRDPAPSAVSLHGSVTQTLQSDAYTGASTLADVGLIWSGPWQSRPQDSYGLTFRWARLTEGGQLYLQDMFDSLGGSGWRVPRNEYQLSIDASIMLTPEVNLQMTGARTWNNSNWQYPYSSVKPENGYTFWLQLNVMLDKLLGL</sequence>
<evidence type="ECO:0000313" key="6">
    <source>
        <dbReference type="Proteomes" id="UP000303847"/>
    </source>
</evidence>
<dbReference type="AlphaFoldDB" id="A0A2U1UQU3"/>
<dbReference type="Pfam" id="PF04966">
    <property type="entry name" value="OprB"/>
    <property type="match status" value="1"/>
</dbReference>
<keyword evidence="6" id="KW-1185">Reference proteome</keyword>
<protein>
    <submittedName>
        <fullName evidence="3">Porin</fullName>
    </submittedName>
</protein>
<organism evidence="3 5">
    <name type="scientific">Brenneria nigrifluens DSM 30175 = ATCC 13028</name>
    <dbReference type="NCBI Taxonomy" id="1121120"/>
    <lineage>
        <taxon>Bacteria</taxon>
        <taxon>Pseudomonadati</taxon>
        <taxon>Pseudomonadota</taxon>
        <taxon>Gammaproteobacteria</taxon>
        <taxon>Enterobacterales</taxon>
        <taxon>Pectobacteriaceae</taxon>
        <taxon>Brenneria</taxon>
    </lineage>
</organism>